<dbReference type="RefSeq" id="WP_110573605.1">
    <property type="nucleotide sequence ID" value="NZ_PIPV01000002.1"/>
</dbReference>
<dbReference type="OrthoDB" id="21915at2"/>
<sequence length="113" mass="12805">MRINQDKVVACRTQWDWTQQQLADACGVSLRTIQRVERDGIGSKDTVQALCAVCQLAREELVQDENDHNTAPQVTVQRERTQRPTWLDALPLLVTLIVGMFIGVALTLFITQR</sequence>
<dbReference type="CDD" id="cd00093">
    <property type="entry name" value="HTH_XRE"/>
    <property type="match status" value="1"/>
</dbReference>
<dbReference type="AlphaFoldDB" id="A0A432Y961"/>
<evidence type="ECO:0000313" key="3">
    <source>
        <dbReference type="EMBL" id="RUO57396.1"/>
    </source>
</evidence>
<keyword evidence="1" id="KW-0472">Membrane</keyword>
<feature type="domain" description="HTH cro/C1-type" evidence="2">
    <location>
        <begin position="17"/>
        <end position="61"/>
    </location>
</feature>
<keyword evidence="1" id="KW-0812">Transmembrane</keyword>
<proteinExistence type="predicted"/>
<dbReference type="SUPFAM" id="SSF47413">
    <property type="entry name" value="lambda repressor-like DNA-binding domains"/>
    <property type="match status" value="1"/>
</dbReference>
<dbReference type="Gene3D" id="1.10.260.40">
    <property type="entry name" value="lambda repressor-like DNA-binding domains"/>
    <property type="match status" value="1"/>
</dbReference>
<comment type="caution">
    <text evidence="3">The sequence shown here is derived from an EMBL/GenBank/DDBJ whole genome shotgun (WGS) entry which is preliminary data.</text>
</comment>
<dbReference type="SMART" id="SM00530">
    <property type="entry name" value="HTH_XRE"/>
    <property type="match status" value="1"/>
</dbReference>
<dbReference type="Proteomes" id="UP000287330">
    <property type="component" value="Unassembled WGS sequence"/>
</dbReference>
<dbReference type="InterPro" id="IPR001387">
    <property type="entry name" value="Cro/C1-type_HTH"/>
</dbReference>
<dbReference type="GO" id="GO:0003677">
    <property type="term" value="F:DNA binding"/>
    <property type="evidence" value="ECO:0007669"/>
    <property type="project" value="InterPro"/>
</dbReference>
<gene>
    <name evidence="3" type="ORF">CWE25_02745</name>
</gene>
<dbReference type="PROSITE" id="PS50943">
    <property type="entry name" value="HTH_CROC1"/>
    <property type="match status" value="1"/>
</dbReference>
<protein>
    <submittedName>
        <fullName evidence="3">XRE family transcriptional regulator</fullName>
    </submittedName>
</protein>
<dbReference type="InterPro" id="IPR010982">
    <property type="entry name" value="Lambda_DNA-bd_dom_sf"/>
</dbReference>
<name>A0A432Y961_9GAMM</name>
<evidence type="ECO:0000256" key="1">
    <source>
        <dbReference type="SAM" id="Phobius"/>
    </source>
</evidence>
<accession>A0A432Y961</accession>
<evidence type="ECO:0000313" key="4">
    <source>
        <dbReference type="Proteomes" id="UP000287330"/>
    </source>
</evidence>
<evidence type="ECO:0000259" key="2">
    <source>
        <dbReference type="PROSITE" id="PS50943"/>
    </source>
</evidence>
<reference evidence="4" key="1">
    <citation type="journal article" date="2018" name="Front. Microbiol.">
        <title>Genome-Based Analysis Reveals the Taxonomy and Diversity of the Family Idiomarinaceae.</title>
        <authorList>
            <person name="Liu Y."/>
            <person name="Lai Q."/>
            <person name="Shao Z."/>
        </authorList>
    </citation>
    <scope>NUCLEOTIDE SEQUENCE [LARGE SCALE GENOMIC DNA]</scope>
    <source>
        <strain evidence="4">F23</strain>
    </source>
</reference>
<organism evidence="3 4">
    <name type="scientific">Idiomarina fontislapidosi</name>
    <dbReference type="NCBI Taxonomy" id="263723"/>
    <lineage>
        <taxon>Bacteria</taxon>
        <taxon>Pseudomonadati</taxon>
        <taxon>Pseudomonadota</taxon>
        <taxon>Gammaproteobacteria</taxon>
        <taxon>Alteromonadales</taxon>
        <taxon>Idiomarinaceae</taxon>
        <taxon>Idiomarina</taxon>
    </lineage>
</organism>
<feature type="transmembrane region" description="Helical" evidence="1">
    <location>
        <begin position="89"/>
        <end position="110"/>
    </location>
</feature>
<keyword evidence="4" id="KW-1185">Reference proteome</keyword>
<dbReference type="Pfam" id="PF01381">
    <property type="entry name" value="HTH_3"/>
    <property type="match status" value="1"/>
</dbReference>
<dbReference type="EMBL" id="PIPV01000002">
    <property type="protein sequence ID" value="RUO57396.1"/>
    <property type="molecule type" value="Genomic_DNA"/>
</dbReference>
<keyword evidence="1" id="KW-1133">Transmembrane helix</keyword>